<gene>
    <name evidence="2" type="ORF">SNAT2548_LOCUS14883</name>
</gene>
<dbReference type="AlphaFoldDB" id="A0A812MZ81"/>
<evidence type="ECO:0000256" key="1">
    <source>
        <dbReference type="SAM" id="Phobius"/>
    </source>
</evidence>
<keyword evidence="1" id="KW-1133">Transmembrane helix</keyword>
<dbReference type="OrthoDB" id="5819478at2759"/>
<feature type="transmembrane region" description="Helical" evidence="1">
    <location>
        <begin position="159"/>
        <end position="179"/>
    </location>
</feature>
<feature type="transmembrane region" description="Helical" evidence="1">
    <location>
        <begin position="510"/>
        <end position="535"/>
    </location>
</feature>
<accession>A0A812MZ81</accession>
<keyword evidence="3" id="KW-1185">Reference proteome</keyword>
<organism evidence="2 3">
    <name type="scientific">Symbiodinium natans</name>
    <dbReference type="NCBI Taxonomy" id="878477"/>
    <lineage>
        <taxon>Eukaryota</taxon>
        <taxon>Sar</taxon>
        <taxon>Alveolata</taxon>
        <taxon>Dinophyceae</taxon>
        <taxon>Suessiales</taxon>
        <taxon>Symbiodiniaceae</taxon>
        <taxon>Symbiodinium</taxon>
    </lineage>
</organism>
<dbReference type="PANTHER" id="PTHR36851">
    <property type="entry name" value="UNNAMED PRODUCT"/>
    <property type="match status" value="1"/>
</dbReference>
<evidence type="ECO:0000313" key="2">
    <source>
        <dbReference type="EMBL" id="CAE7280771.1"/>
    </source>
</evidence>
<keyword evidence="1" id="KW-0812">Transmembrane</keyword>
<comment type="caution">
    <text evidence="2">The sequence shown here is derived from an EMBL/GenBank/DDBJ whole genome shotgun (WGS) entry which is preliminary data.</text>
</comment>
<proteinExistence type="predicted"/>
<dbReference type="PANTHER" id="PTHR36851:SF1">
    <property type="entry name" value="GLYCO_TRANS_2-LIKE DOMAIN-CONTAINING PROTEIN"/>
    <property type="match status" value="1"/>
</dbReference>
<sequence>MDDAEALPCDHAVKERAMSVDHREVKLLCPSFFAKAGASDWDEDDGISKLSRSVLLVTDPEGLAEEDTTRETTVPDPTETDDALCAMLQNSDTLLSVLELNQDQLLASRWRRAAFNAVRTLARASPALVIYGGTISLLVCAVCHYRWGVLLALTLFTFYMLHLCITFLIFATVGLMRVLRDGSEDWAARAARAEAARGPEEDEEDITARDVLHVVMLPTFRTPLTVLQHTLTSLAQYNQAKEQLAVCLAFEEREDEAQEKEKALRQMFSDTFRFIHATYHPSNLPNHLPGKSSNECWAFLQLCRELEEAHQVVPEDPRVILTVIDDDSDMHDKYFEALTYHFVAAGPSRRYLNMWQPPICHFKNFLRQPLLVRISSLFSTLNELSCLANPWDCHVPYSSYSISFALASAVGGWDPEYLAEDWHMFAKCCLKTQGRAKCIPIFLPVLNYTPEEDTYCSTLWSRWAQAKRHALGVSEVVYVLSFSFLALLELRSCRQSLVFMWRLLPLLAKFVQTHFVNGVAAVWNVMAQVVIHFYLFGSWCDMHHLASPQTCPFGSWSAMDITQEQILRNSFLVFLQQRGTALMACASILSGGLGAIYFHMVKDRVEGNVDEHWKMRSLPLMWLIIELEVSFCGLVQSFIFGALPLWIACIRIIASVRPVLTRVCSSDLMGDRFPVEFMSERFVEGRVSPVRLFLNNCAPTTGLCEEACCIESVSG</sequence>
<feature type="transmembrane region" description="Helical" evidence="1">
    <location>
        <begin position="620"/>
        <end position="647"/>
    </location>
</feature>
<reference evidence="2" key="1">
    <citation type="submission" date="2021-02" db="EMBL/GenBank/DDBJ databases">
        <authorList>
            <person name="Dougan E. K."/>
            <person name="Rhodes N."/>
            <person name="Thang M."/>
            <person name="Chan C."/>
        </authorList>
    </citation>
    <scope>NUCLEOTIDE SEQUENCE</scope>
</reference>
<feature type="transmembrane region" description="Helical" evidence="1">
    <location>
        <begin position="128"/>
        <end position="147"/>
    </location>
</feature>
<keyword evidence="1" id="KW-0472">Membrane</keyword>
<feature type="transmembrane region" description="Helical" evidence="1">
    <location>
        <begin position="470"/>
        <end position="490"/>
    </location>
</feature>
<protein>
    <recommendedName>
        <fullName evidence="4">Glycosyltransferase 2-like domain-containing protein</fullName>
    </recommendedName>
</protein>
<feature type="transmembrane region" description="Helical" evidence="1">
    <location>
        <begin position="581"/>
        <end position="600"/>
    </location>
</feature>
<evidence type="ECO:0008006" key="4">
    <source>
        <dbReference type="Google" id="ProtNLM"/>
    </source>
</evidence>
<evidence type="ECO:0000313" key="3">
    <source>
        <dbReference type="Proteomes" id="UP000604046"/>
    </source>
</evidence>
<dbReference type="Proteomes" id="UP000604046">
    <property type="component" value="Unassembled WGS sequence"/>
</dbReference>
<dbReference type="EMBL" id="CAJNDS010001802">
    <property type="protein sequence ID" value="CAE7280771.1"/>
    <property type="molecule type" value="Genomic_DNA"/>
</dbReference>
<name>A0A812MZ81_9DINO</name>